<evidence type="ECO:0000313" key="1">
    <source>
        <dbReference type="EMBL" id="CAJ1823263.1"/>
    </source>
</evidence>
<evidence type="ECO:0000313" key="2">
    <source>
        <dbReference type="Proteomes" id="UP001189624"/>
    </source>
</evidence>
<sequence length="56" mass="6604">MGESESPFAFVRKPQSMTKFPRLEVRQAFVAVAWELNCLKWEEAKQRIMKMQQSKA</sequence>
<organism evidence="1 2">
    <name type="scientific">Sphenostylis stenocarpa</name>
    <dbReference type="NCBI Taxonomy" id="92480"/>
    <lineage>
        <taxon>Eukaryota</taxon>
        <taxon>Viridiplantae</taxon>
        <taxon>Streptophyta</taxon>
        <taxon>Embryophyta</taxon>
        <taxon>Tracheophyta</taxon>
        <taxon>Spermatophyta</taxon>
        <taxon>Magnoliopsida</taxon>
        <taxon>eudicotyledons</taxon>
        <taxon>Gunneridae</taxon>
        <taxon>Pentapetalae</taxon>
        <taxon>rosids</taxon>
        <taxon>fabids</taxon>
        <taxon>Fabales</taxon>
        <taxon>Fabaceae</taxon>
        <taxon>Papilionoideae</taxon>
        <taxon>50 kb inversion clade</taxon>
        <taxon>NPAAA clade</taxon>
        <taxon>indigoferoid/millettioid clade</taxon>
        <taxon>Phaseoleae</taxon>
        <taxon>Sphenostylis</taxon>
    </lineage>
</organism>
<dbReference type="Gramene" id="rna-AYBTSS11_LOCUS1201">
    <property type="protein sequence ID" value="CAJ1823263.1"/>
    <property type="gene ID" value="gene-AYBTSS11_LOCUS1201"/>
</dbReference>
<protein>
    <submittedName>
        <fullName evidence="1">Uncharacterized protein</fullName>
    </submittedName>
</protein>
<gene>
    <name evidence="1" type="ORF">AYBTSS11_LOCUS1201</name>
</gene>
<proteinExistence type="predicted"/>
<reference evidence="1" key="1">
    <citation type="submission" date="2023-10" db="EMBL/GenBank/DDBJ databases">
        <authorList>
            <person name="Domelevo Entfellner J.-B."/>
        </authorList>
    </citation>
    <scope>NUCLEOTIDE SEQUENCE</scope>
</reference>
<dbReference type="EMBL" id="OY731398">
    <property type="protein sequence ID" value="CAJ1823263.1"/>
    <property type="molecule type" value="Genomic_DNA"/>
</dbReference>
<name>A0AA86RU97_9FABA</name>
<dbReference type="AlphaFoldDB" id="A0AA86RU97"/>
<keyword evidence="2" id="KW-1185">Reference proteome</keyword>
<dbReference type="Proteomes" id="UP001189624">
    <property type="component" value="Chromosome 1"/>
</dbReference>
<accession>A0AA86RU97</accession>